<geneLocation type="chloroplast" evidence="1"/>
<evidence type="ECO:0000313" key="1">
    <source>
        <dbReference type="EMBL" id="CAA25830.1"/>
    </source>
</evidence>
<keyword evidence="1" id="KW-0150">Chloroplast</keyword>
<protein>
    <submittedName>
        <fullName evidence="1">Uncharacterized protein</fullName>
    </submittedName>
</protein>
<feature type="non-terminal residue" evidence="1">
    <location>
        <position position="1"/>
    </location>
</feature>
<keyword evidence="1" id="KW-0934">Plastid</keyword>
<organism evidence="1">
    <name type="scientific">Pisum sativum</name>
    <name type="common">Garden pea</name>
    <name type="synonym">Lathyrus oleraceus</name>
    <dbReference type="NCBI Taxonomy" id="3888"/>
    <lineage>
        <taxon>Eukaryota</taxon>
        <taxon>Viridiplantae</taxon>
        <taxon>Streptophyta</taxon>
        <taxon>Embryophyta</taxon>
        <taxon>Tracheophyta</taxon>
        <taxon>Spermatophyta</taxon>
        <taxon>Magnoliopsida</taxon>
        <taxon>eudicotyledons</taxon>
        <taxon>Gunneridae</taxon>
        <taxon>Pentapetalae</taxon>
        <taxon>rosids</taxon>
        <taxon>fabids</taxon>
        <taxon>Fabales</taxon>
        <taxon>Fabaceae</taxon>
        <taxon>Papilionoideae</taxon>
        <taxon>50 kb inversion clade</taxon>
        <taxon>NPAAA clade</taxon>
        <taxon>Hologalegina</taxon>
        <taxon>IRL clade</taxon>
        <taxon>Fabeae</taxon>
        <taxon>Lathyrus</taxon>
    </lineage>
</organism>
<dbReference type="EMBL" id="X01676">
    <property type="protein sequence ID" value="CAA25830.1"/>
    <property type="molecule type" value="Genomic_DNA"/>
</dbReference>
<sequence length="62" mass="7643">VSNMEKRHRTRDSNLLYPNPLVILREHQMGSIISWWIQKYFWAELDLNQRRHIANEFTVRPH</sequence>
<accession>V9H0T8</accession>
<reference evidence="1" key="1">
    <citation type="journal article" date="1984" name="Nucleic Acids Res.">
        <title>Nucleotide sequence of a 1.1 kb fragment of the pea chloroplast genome containing three tRNA genes, one of which is located within an open reading frame of 91 codons.</title>
        <authorList>
            <person name="Rasmussen O.F."/>
            <person name="Stummann B.M."/>
            <person name="Henningsen K.W."/>
        </authorList>
    </citation>
    <scope>NUCLEOTIDE SEQUENCE</scope>
</reference>
<name>V9H0T8_PEA</name>
<proteinExistence type="predicted"/>
<dbReference type="AlphaFoldDB" id="V9H0T8"/>